<reference evidence="6" key="1">
    <citation type="submission" date="2018-05" db="EMBL/GenBank/DDBJ databases">
        <authorList>
            <person name="Hao L."/>
        </authorList>
    </citation>
    <scope>NUCLEOTIDE SEQUENCE [LARGE SCALE GENOMIC DNA]</scope>
</reference>
<protein>
    <submittedName>
        <fullName evidence="5">ATP-dependent RNA helicase</fullName>
        <ecNumber evidence="5">2.7.7.-</ecNumber>
    </submittedName>
</protein>
<dbReference type="PROSITE" id="PS51194">
    <property type="entry name" value="HELICASE_CTER"/>
    <property type="match status" value="1"/>
</dbReference>
<keyword evidence="2" id="KW-0067">ATP-binding</keyword>
<dbReference type="GO" id="GO:0005524">
    <property type="term" value="F:ATP binding"/>
    <property type="evidence" value="ECO:0007669"/>
    <property type="project" value="UniProtKB-KW"/>
</dbReference>
<dbReference type="Pfam" id="PF00271">
    <property type="entry name" value="Helicase_C"/>
    <property type="match status" value="1"/>
</dbReference>
<keyword evidence="6" id="KW-1185">Reference proteome</keyword>
<dbReference type="PANTHER" id="PTHR47957:SF3">
    <property type="entry name" value="ATP-DEPENDENT HELICASE HRQ1"/>
    <property type="match status" value="1"/>
</dbReference>
<keyword evidence="5" id="KW-0548">Nucleotidyltransferase</keyword>
<dbReference type="SMART" id="SM00490">
    <property type="entry name" value="HELICc"/>
    <property type="match status" value="1"/>
</dbReference>
<dbReference type="GO" id="GO:0016779">
    <property type="term" value="F:nucleotidyltransferase activity"/>
    <property type="evidence" value="ECO:0007669"/>
    <property type="project" value="UniProtKB-KW"/>
</dbReference>
<dbReference type="Pfam" id="PF00270">
    <property type="entry name" value="DEAD"/>
    <property type="match status" value="1"/>
</dbReference>
<dbReference type="Gene3D" id="3.40.50.300">
    <property type="entry name" value="P-loop containing nucleotide triphosphate hydrolases"/>
    <property type="match status" value="2"/>
</dbReference>
<dbReference type="InterPro" id="IPR027417">
    <property type="entry name" value="P-loop_NTPase"/>
</dbReference>
<keyword evidence="5" id="KW-0378">Hydrolase</keyword>
<dbReference type="GO" id="GO:0003676">
    <property type="term" value="F:nucleic acid binding"/>
    <property type="evidence" value="ECO:0007669"/>
    <property type="project" value="InterPro"/>
</dbReference>
<evidence type="ECO:0000313" key="5">
    <source>
        <dbReference type="EMBL" id="SQD92716.1"/>
    </source>
</evidence>
<dbReference type="GO" id="GO:0036297">
    <property type="term" value="P:interstrand cross-link repair"/>
    <property type="evidence" value="ECO:0007669"/>
    <property type="project" value="TreeGrafter"/>
</dbReference>
<dbReference type="GO" id="GO:0006289">
    <property type="term" value="P:nucleotide-excision repair"/>
    <property type="evidence" value="ECO:0007669"/>
    <property type="project" value="TreeGrafter"/>
</dbReference>
<dbReference type="Pfam" id="PF09369">
    <property type="entry name" value="MZB"/>
    <property type="match status" value="1"/>
</dbReference>
<dbReference type="PROSITE" id="PS51192">
    <property type="entry name" value="HELICASE_ATP_BIND_1"/>
    <property type="match status" value="1"/>
</dbReference>
<dbReference type="CDD" id="cd17923">
    <property type="entry name" value="DEXHc_Hrq1-like"/>
    <property type="match status" value="1"/>
</dbReference>
<evidence type="ECO:0000259" key="3">
    <source>
        <dbReference type="PROSITE" id="PS51192"/>
    </source>
</evidence>
<dbReference type="SUPFAM" id="SSF52540">
    <property type="entry name" value="P-loop containing nucleoside triphosphate hydrolases"/>
    <property type="match status" value="1"/>
</dbReference>
<dbReference type="EMBL" id="LS483254">
    <property type="protein sequence ID" value="SQD92716.1"/>
    <property type="molecule type" value="Genomic_DNA"/>
</dbReference>
<dbReference type="Proteomes" id="UP000249818">
    <property type="component" value="Chromosome BARAN1"/>
</dbReference>
<dbReference type="InterPro" id="IPR018973">
    <property type="entry name" value="MZB"/>
</dbReference>
<keyword evidence="1" id="KW-0547">Nucleotide-binding</keyword>
<keyword evidence="5" id="KW-0347">Helicase</keyword>
<dbReference type="KEGG" id="bana:BARAN1_0692"/>
<dbReference type="EC" id="2.7.7.-" evidence="5"/>
<dbReference type="RefSeq" id="WP_122030902.1">
    <property type="nucleotide sequence ID" value="NZ_LS483254.1"/>
</dbReference>
<organism evidence="5 6">
    <name type="scientific">Candidatus Bipolaricaulis anaerobius</name>
    <dbReference type="NCBI Taxonomy" id="2026885"/>
    <lineage>
        <taxon>Bacteria</taxon>
        <taxon>Candidatus Bipolaricaulota</taxon>
        <taxon>Candidatus Bipolaricaulia</taxon>
        <taxon>Candidatus Bipolaricaulales</taxon>
        <taxon>Candidatus Bipolaricaulaceae</taxon>
        <taxon>Candidatus Bipolaricaulis</taxon>
    </lineage>
</organism>
<evidence type="ECO:0000256" key="2">
    <source>
        <dbReference type="ARBA" id="ARBA00022840"/>
    </source>
</evidence>
<gene>
    <name evidence="5" type="ORF">BARAN1_0692</name>
</gene>
<dbReference type="InterPro" id="IPR011545">
    <property type="entry name" value="DEAD/DEAH_box_helicase_dom"/>
</dbReference>
<dbReference type="InterPro" id="IPR014001">
    <property type="entry name" value="Helicase_ATP-bd"/>
</dbReference>
<name>A0A2X3KYW3_9BACT</name>
<accession>A0A2X3KYW3</accession>
<dbReference type="OrthoDB" id="9774462at2"/>
<feature type="domain" description="Helicase C-terminal" evidence="4">
    <location>
        <begin position="239"/>
        <end position="401"/>
    </location>
</feature>
<dbReference type="AlphaFoldDB" id="A0A2X3KYW3"/>
<dbReference type="GO" id="GO:0043138">
    <property type="term" value="F:3'-5' DNA helicase activity"/>
    <property type="evidence" value="ECO:0007669"/>
    <property type="project" value="TreeGrafter"/>
</dbReference>
<evidence type="ECO:0000256" key="1">
    <source>
        <dbReference type="ARBA" id="ARBA00022741"/>
    </source>
</evidence>
<keyword evidence="5" id="KW-0808">Transferase</keyword>
<dbReference type="InterPro" id="IPR001650">
    <property type="entry name" value="Helicase_C-like"/>
</dbReference>
<sequence>MYAAPPEGLPTKARAWLTREGIQLYAHQAEAMERLMSRQDVVVATGPSSGKTLAMALPIVAALAEDPTATALLLYPMKALAQDQLGKWTELARALGVEGRVDVYDGDTPSHRRPRLRAEGQILLTNPYALHQYLEWHHRWAPFFGGVRYVVVDEGHWYRGVFGSGVALLMRRLGRVLARYGADPTYAVASATTGDPSLLGERLLGRPVAVVDRDGSPQGARTWWAWDPDLDPERSLFPQAVDLCRFLIHQGSQTLAFLPSRRMAEALAQAVKERLLAERATSDSGSGSAVASYRAGYRPEERRELERGLREGTLRLVAATCALELGVDVGGLDAVVLVGYPGSVASVRQQAGRAGRSGRDALVVYLPQENPLDRYFLRRPGELAAGKVEIPVLNPRHKELAVRHLLCAAAEFPLRRDELPLLGAEEGDATSLEKAGLLATTPNGWSYAGRVRPAEAVSLNALTARQVPILVEGEVLETWDEHRARREAFPGAVFLHQGEAFRVCSLDLETGIAVAEPSTDGLTTKALTLEEARIQGPPSGPTSDLGLGTVSIRETIPAYKVLDRGRVVDVRPLDLPPVEFTSEGVWLTWGRDSQTSRSGSQHGALPLATPSPGGLHGAEHALVALVPLIALCEPGDVGGASSVHHPDTGLPTVLVYDAFPGGIGIAPLLHARVRDWVGRTADLLASCPCQEGCPRCVLSPRCGSGNQPMDKGAAWTLLRAWIAAHDG</sequence>
<evidence type="ECO:0000259" key="4">
    <source>
        <dbReference type="PROSITE" id="PS51194"/>
    </source>
</evidence>
<feature type="domain" description="Helicase ATP-binding" evidence="3">
    <location>
        <begin position="32"/>
        <end position="211"/>
    </location>
</feature>
<evidence type="ECO:0000313" key="6">
    <source>
        <dbReference type="Proteomes" id="UP000249818"/>
    </source>
</evidence>
<dbReference type="SMART" id="SM00487">
    <property type="entry name" value="DEXDc"/>
    <property type="match status" value="1"/>
</dbReference>
<dbReference type="PANTHER" id="PTHR47957">
    <property type="entry name" value="ATP-DEPENDENT HELICASE HRQ1"/>
    <property type="match status" value="1"/>
</dbReference>
<proteinExistence type="predicted"/>